<evidence type="ECO:0000313" key="4">
    <source>
        <dbReference type="EMBL" id="MBC9798320.1"/>
    </source>
</evidence>
<keyword evidence="5" id="KW-1185">Reference proteome</keyword>
<dbReference type="AlphaFoldDB" id="A0A926JVN3"/>
<organism evidence="4 5">
    <name type="scientific">Sinomicrobium weinanense</name>
    <dbReference type="NCBI Taxonomy" id="2842200"/>
    <lineage>
        <taxon>Bacteria</taxon>
        <taxon>Pseudomonadati</taxon>
        <taxon>Bacteroidota</taxon>
        <taxon>Flavobacteriia</taxon>
        <taxon>Flavobacteriales</taxon>
        <taxon>Flavobacteriaceae</taxon>
        <taxon>Sinomicrobium</taxon>
    </lineage>
</organism>
<comment type="caution">
    <text evidence="4">The sequence shown here is derived from an EMBL/GenBank/DDBJ whole genome shotgun (WGS) entry which is preliminary data.</text>
</comment>
<evidence type="ECO:0000256" key="2">
    <source>
        <dbReference type="SAM" id="MobiDB-lite"/>
    </source>
</evidence>
<sequence length="272" mass="31658">MKQIFCIFFLMSSVFAFADCITLYSSVTYAFSHSGRSLKADNFDHQRYYAKRALRSLEKAEEQMGSCDCAKINDIMYDVRENLERAIDPDDWDTGRFYVKKAREYLSETMTALDVCAADTDPVPASVPEEEKESDYNDKKMTGENPVTLAEKQQALKKEQEALIAKQKKLERQLEEQRRIEQQLAAARQQELEAQKALKVKAEIGLYKMESAAMELISAFNCEKEFAITEAYKRGDEVLEEESLEETREFYKHKFREVMERMEKKLEECNID</sequence>
<evidence type="ECO:0000256" key="3">
    <source>
        <dbReference type="SAM" id="SignalP"/>
    </source>
</evidence>
<keyword evidence="1" id="KW-0175">Coiled coil</keyword>
<dbReference type="RefSeq" id="WP_187967444.1">
    <property type="nucleotide sequence ID" value="NZ_JACVDC010000104.1"/>
</dbReference>
<dbReference type="Proteomes" id="UP000653730">
    <property type="component" value="Unassembled WGS sequence"/>
</dbReference>
<keyword evidence="3" id="KW-0732">Signal</keyword>
<feature type="signal peptide" evidence="3">
    <location>
        <begin position="1"/>
        <end position="18"/>
    </location>
</feature>
<evidence type="ECO:0000256" key="1">
    <source>
        <dbReference type="SAM" id="Coils"/>
    </source>
</evidence>
<accession>A0A926JVN3</accession>
<proteinExistence type="predicted"/>
<reference evidence="4 5" key="1">
    <citation type="submission" date="2020-09" db="EMBL/GenBank/DDBJ databases">
        <title>Sinomicrobium weinanense sp. nov., a halophilic bacteria isolated from saline-alkali soil.</title>
        <authorList>
            <person name="Wu P."/>
            <person name="Ren H."/>
            <person name="Mei Y."/>
            <person name="Liang Y."/>
            <person name="Chen Z."/>
        </authorList>
    </citation>
    <scope>NUCLEOTIDE SEQUENCE [LARGE SCALE GENOMIC DNA]</scope>
    <source>
        <strain evidence="4 5">FJxs</strain>
    </source>
</reference>
<feature type="region of interest" description="Disordered" evidence="2">
    <location>
        <begin position="121"/>
        <end position="142"/>
    </location>
</feature>
<dbReference type="EMBL" id="JACVDC010000104">
    <property type="protein sequence ID" value="MBC9798320.1"/>
    <property type="molecule type" value="Genomic_DNA"/>
</dbReference>
<feature type="chain" id="PRO_5045076358" evidence="3">
    <location>
        <begin position="19"/>
        <end position="272"/>
    </location>
</feature>
<name>A0A926JVN3_9FLAO</name>
<evidence type="ECO:0000313" key="5">
    <source>
        <dbReference type="Proteomes" id="UP000653730"/>
    </source>
</evidence>
<feature type="coiled-coil region" evidence="1">
    <location>
        <begin position="149"/>
        <end position="197"/>
    </location>
</feature>
<protein>
    <submittedName>
        <fullName evidence="4">Uncharacterized protein</fullName>
    </submittedName>
</protein>
<gene>
    <name evidence="4" type="ORF">IBL28_20295</name>
</gene>